<evidence type="ECO:0000256" key="2">
    <source>
        <dbReference type="ARBA" id="ARBA00023157"/>
    </source>
</evidence>
<feature type="transmembrane region" description="Helical" evidence="4">
    <location>
        <begin position="284"/>
        <end position="310"/>
    </location>
</feature>
<keyword evidence="4" id="KW-0812">Transmembrane</keyword>
<dbReference type="GO" id="GO:0005615">
    <property type="term" value="C:extracellular space"/>
    <property type="evidence" value="ECO:0000318"/>
    <property type="project" value="GO_Central"/>
</dbReference>
<dbReference type="PROSITE" id="PS01186">
    <property type="entry name" value="EGF_2"/>
    <property type="match status" value="1"/>
</dbReference>
<dbReference type="PANTHER" id="PTHR10740">
    <property type="entry name" value="TRANSFORMING GROWTH FACTOR ALPHA"/>
    <property type="match status" value="1"/>
</dbReference>
<proteinExistence type="predicted"/>
<keyword evidence="2" id="KW-1015">Disulfide bond</keyword>
<dbReference type="PROSITE" id="PS00022">
    <property type="entry name" value="EGF_1"/>
    <property type="match status" value="1"/>
</dbReference>
<dbReference type="Ensembl" id="ENSACAT00000057195.1">
    <property type="protein sequence ID" value="ENSACAP00000032197.1"/>
    <property type="gene ID" value="ENSACAG00000037990.1"/>
</dbReference>
<keyword evidence="4" id="KW-1133">Transmembrane helix</keyword>
<reference evidence="7" key="2">
    <citation type="submission" date="2025-08" db="UniProtKB">
        <authorList>
            <consortium name="Ensembl"/>
        </authorList>
    </citation>
    <scope>IDENTIFICATION</scope>
</reference>
<feature type="region of interest" description="Disordered" evidence="3">
    <location>
        <begin position="90"/>
        <end position="125"/>
    </location>
</feature>
<dbReference type="PANTHER" id="PTHR10740:SF3">
    <property type="entry name" value="PROBETACELLULIN"/>
    <property type="match status" value="1"/>
</dbReference>
<evidence type="ECO:0000256" key="4">
    <source>
        <dbReference type="SAM" id="Phobius"/>
    </source>
</evidence>
<dbReference type="GO" id="GO:0007173">
    <property type="term" value="P:epidermal growth factor receptor signaling pathway"/>
    <property type="evidence" value="ECO:0000318"/>
    <property type="project" value="GO_Central"/>
</dbReference>
<feature type="compositionally biased region" description="Polar residues" evidence="3">
    <location>
        <begin position="103"/>
        <end position="116"/>
    </location>
</feature>
<dbReference type="GO" id="GO:0008284">
    <property type="term" value="P:positive regulation of cell population proliferation"/>
    <property type="evidence" value="ECO:0000318"/>
    <property type="project" value="GO_Central"/>
</dbReference>
<keyword evidence="8" id="KW-1185">Reference proteome</keyword>
<feature type="domain" description="EGF-like" evidence="5 6">
    <location>
        <begin position="258"/>
        <end position="269"/>
    </location>
</feature>
<evidence type="ECO:0000259" key="5">
    <source>
        <dbReference type="PROSITE" id="PS00022"/>
    </source>
</evidence>
<protein>
    <recommendedName>
        <fullName evidence="5 6">EGF-like domain-containing protein</fullName>
    </recommendedName>
</protein>
<evidence type="ECO:0000256" key="3">
    <source>
        <dbReference type="SAM" id="MobiDB-lite"/>
    </source>
</evidence>
<dbReference type="GO" id="GO:0008083">
    <property type="term" value="F:growth factor activity"/>
    <property type="evidence" value="ECO:0000318"/>
    <property type="project" value="GO_Central"/>
</dbReference>
<gene>
    <name evidence="7" type="primary">btc</name>
</gene>
<name>A0A803TAF7_ANOCA</name>
<evidence type="ECO:0000259" key="6">
    <source>
        <dbReference type="PROSITE" id="PS01186"/>
    </source>
</evidence>
<dbReference type="GO" id="GO:0045840">
    <property type="term" value="P:positive regulation of mitotic nuclear division"/>
    <property type="evidence" value="ECO:0000318"/>
    <property type="project" value="GO_Central"/>
</dbReference>
<dbReference type="GeneTree" id="ENSGT00940000160508"/>
<keyword evidence="1" id="KW-0245">EGF-like domain</keyword>
<evidence type="ECO:0000313" key="8">
    <source>
        <dbReference type="Proteomes" id="UP000001646"/>
    </source>
</evidence>
<dbReference type="Proteomes" id="UP000001646">
    <property type="component" value="Chromosome 6"/>
</dbReference>
<reference evidence="7" key="3">
    <citation type="submission" date="2025-09" db="UniProtKB">
        <authorList>
            <consortium name="Ensembl"/>
        </authorList>
    </citation>
    <scope>IDENTIFICATION</scope>
</reference>
<evidence type="ECO:0000313" key="7">
    <source>
        <dbReference type="Ensembl" id="ENSACAP00000032197.1"/>
    </source>
</evidence>
<dbReference type="AlphaFoldDB" id="A0A803TAF7"/>
<accession>A0A803TAF7</accession>
<keyword evidence="4" id="KW-0472">Membrane</keyword>
<sequence length="342" mass="37435">MATRAMRAGLPSRAIAIEVGEAAAAGGEGKRRSLGFRMRRPVPFPSFARAARLSQASSSSSSSALLEGAPCWASSARALLFSTFPRREGGLRGGKEAPLSLRQPLSRTTEESSGQKPSFPVGGRPLVENQALSAPQKTPYCPLPVTPDVLPPSLFPALLPRLPASSAHARRCFFSSSRCLQTESMAGLAVFNCVTGNGNATTEQEAKKVSCSYPNENCTDGTTEWRKGGHFSMCPEEYKYYCFKGRCRYIAVEEKPSCLCENGYTGARCDRLDLFYQRSEQGEIMVVSLIAIMVILIILVVCICICTHYFKKKCRKRKEEEMGTFEKGLPVKTEDILETDLV</sequence>
<organism evidence="7 8">
    <name type="scientific">Anolis carolinensis</name>
    <name type="common">Green anole</name>
    <name type="synonym">American chameleon</name>
    <dbReference type="NCBI Taxonomy" id="28377"/>
    <lineage>
        <taxon>Eukaryota</taxon>
        <taxon>Metazoa</taxon>
        <taxon>Chordata</taxon>
        <taxon>Craniata</taxon>
        <taxon>Vertebrata</taxon>
        <taxon>Euteleostomi</taxon>
        <taxon>Lepidosauria</taxon>
        <taxon>Squamata</taxon>
        <taxon>Bifurcata</taxon>
        <taxon>Unidentata</taxon>
        <taxon>Episquamata</taxon>
        <taxon>Toxicofera</taxon>
        <taxon>Iguania</taxon>
        <taxon>Dactyloidae</taxon>
        <taxon>Anolis</taxon>
    </lineage>
</organism>
<reference evidence="7 8" key="1">
    <citation type="submission" date="2009-12" db="EMBL/GenBank/DDBJ databases">
        <title>The Genome Sequence of Anolis carolinensis (Green Anole Lizard).</title>
        <authorList>
            <consortium name="The Genome Sequencing Platform"/>
            <person name="Di Palma F."/>
            <person name="Alfoldi J."/>
            <person name="Heiman D."/>
            <person name="Young S."/>
            <person name="Grabherr M."/>
            <person name="Johnson J."/>
            <person name="Lander E.S."/>
            <person name="Lindblad-Toh K."/>
        </authorList>
    </citation>
    <scope>NUCLEOTIDE SEQUENCE [LARGE SCALE GENOMIC DNA]</scope>
    <source>
        <strain evidence="7 8">JBL SC #1</strain>
    </source>
</reference>
<evidence type="ECO:0000256" key="1">
    <source>
        <dbReference type="ARBA" id="ARBA00022536"/>
    </source>
</evidence>
<dbReference type="PRINTS" id="PR00009">
    <property type="entry name" value="EGFTGF"/>
</dbReference>
<dbReference type="SUPFAM" id="SSF57196">
    <property type="entry name" value="EGF/Laminin"/>
    <property type="match status" value="1"/>
</dbReference>
<dbReference type="GO" id="GO:0005154">
    <property type="term" value="F:epidermal growth factor receptor binding"/>
    <property type="evidence" value="ECO:0000318"/>
    <property type="project" value="GO_Central"/>
</dbReference>
<dbReference type="Gene3D" id="2.10.25.10">
    <property type="entry name" value="Laminin"/>
    <property type="match status" value="1"/>
</dbReference>
<dbReference type="InParanoid" id="A0A803TAF7"/>
<dbReference type="InterPro" id="IPR000742">
    <property type="entry name" value="EGF"/>
</dbReference>